<comment type="caution">
    <text evidence="2">The sequence shown here is derived from an EMBL/GenBank/DDBJ whole genome shotgun (WGS) entry which is preliminary data.</text>
</comment>
<proteinExistence type="predicted"/>
<keyword evidence="1" id="KW-0732">Signal</keyword>
<dbReference type="Proteomes" id="UP000601435">
    <property type="component" value="Unassembled WGS sequence"/>
</dbReference>
<evidence type="ECO:0000313" key="3">
    <source>
        <dbReference type="Proteomes" id="UP000601435"/>
    </source>
</evidence>
<dbReference type="AlphaFoldDB" id="A0A812VYW2"/>
<reference evidence="2" key="1">
    <citation type="submission" date="2021-02" db="EMBL/GenBank/DDBJ databases">
        <authorList>
            <person name="Dougan E. K."/>
            <person name="Rhodes N."/>
            <person name="Thang M."/>
            <person name="Chan C."/>
        </authorList>
    </citation>
    <scope>NUCLEOTIDE SEQUENCE</scope>
</reference>
<keyword evidence="3" id="KW-1185">Reference proteome</keyword>
<dbReference type="OrthoDB" id="410812at2759"/>
<name>A0A812VYW2_9DINO</name>
<evidence type="ECO:0000313" key="2">
    <source>
        <dbReference type="EMBL" id="CAE7646077.1"/>
    </source>
</evidence>
<protein>
    <submittedName>
        <fullName evidence="2">Uncharacterized protein</fullName>
    </submittedName>
</protein>
<feature type="signal peptide" evidence="1">
    <location>
        <begin position="1"/>
        <end position="20"/>
    </location>
</feature>
<gene>
    <name evidence="2" type="ORF">SNEC2469_LOCUS18260</name>
</gene>
<dbReference type="EMBL" id="CAJNJA010030623">
    <property type="protein sequence ID" value="CAE7646077.1"/>
    <property type="molecule type" value="Genomic_DNA"/>
</dbReference>
<feature type="chain" id="PRO_5032821485" evidence="1">
    <location>
        <begin position="21"/>
        <end position="337"/>
    </location>
</feature>
<sequence>MDSFILLFVFVLAIVRRRRRKRKAGVRKDCVAHAHTSKKKARYRVDPALGFRGSSNVQDYVAEEGHCMEERSPKRYARWRRPRYGSRPVGPAPRTSVPDRFERQDVTVPNAIPDWFGQAHVASSSRTVRDARFMGHVRQRGLANPFPQGVSAPHLGYGYRPVVVHRRYNMQLVTTRARFYRSRKEMNKAKHAETGNTATSREDIFAGLRQSDPLIMDVDEGSVEAKDAVQSPPLTEEDLGDAEPVPAELESALTTCDQNRDVLDRLQWLLRSVPELPPPDLEADIVSPAEVPSNCDAEDAAVVGMTPPSRVATNSPTEAPTDLRMVLAEKAEVGVRV</sequence>
<accession>A0A812VYW2</accession>
<evidence type="ECO:0000256" key="1">
    <source>
        <dbReference type="SAM" id="SignalP"/>
    </source>
</evidence>
<organism evidence="2 3">
    <name type="scientific">Symbiodinium necroappetens</name>
    <dbReference type="NCBI Taxonomy" id="1628268"/>
    <lineage>
        <taxon>Eukaryota</taxon>
        <taxon>Sar</taxon>
        <taxon>Alveolata</taxon>
        <taxon>Dinophyceae</taxon>
        <taxon>Suessiales</taxon>
        <taxon>Symbiodiniaceae</taxon>
        <taxon>Symbiodinium</taxon>
    </lineage>
</organism>